<dbReference type="FunFam" id="3.40.50.720:FF:000084">
    <property type="entry name" value="Short-chain dehydrogenase reductase"/>
    <property type="match status" value="1"/>
</dbReference>
<dbReference type="InterPro" id="IPR002347">
    <property type="entry name" value="SDR_fam"/>
</dbReference>
<dbReference type="InParanoid" id="K2S731"/>
<dbReference type="InterPro" id="IPR020904">
    <property type="entry name" value="Sc_DH/Rdtase_CS"/>
</dbReference>
<evidence type="ECO:0000313" key="4">
    <source>
        <dbReference type="EMBL" id="EKG20722.1"/>
    </source>
</evidence>
<gene>
    <name evidence="4" type="ORF">MPH_01986</name>
</gene>
<name>K2S731_MACPH</name>
<comment type="caution">
    <text evidence="4">The sequence shown here is derived from an EMBL/GenBank/DDBJ whole genome shotgun (WGS) entry which is preliminary data.</text>
</comment>
<comment type="similarity">
    <text evidence="1">Belongs to the short-chain dehydrogenases/reductases (SDR) family.</text>
</comment>
<evidence type="ECO:0000256" key="3">
    <source>
        <dbReference type="ARBA" id="ARBA00023002"/>
    </source>
</evidence>
<dbReference type="STRING" id="1126212.K2S731"/>
<dbReference type="Proteomes" id="UP000007129">
    <property type="component" value="Unassembled WGS sequence"/>
</dbReference>
<dbReference type="VEuPathDB" id="FungiDB:MPH_01986"/>
<dbReference type="InterPro" id="IPR036291">
    <property type="entry name" value="NAD(P)-bd_dom_sf"/>
</dbReference>
<evidence type="ECO:0000313" key="5">
    <source>
        <dbReference type="Proteomes" id="UP000007129"/>
    </source>
</evidence>
<dbReference type="SUPFAM" id="SSF51735">
    <property type="entry name" value="NAD(P)-binding Rossmann-fold domains"/>
    <property type="match status" value="1"/>
</dbReference>
<evidence type="ECO:0000256" key="2">
    <source>
        <dbReference type="ARBA" id="ARBA00022857"/>
    </source>
</evidence>
<evidence type="ECO:0000256" key="1">
    <source>
        <dbReference type="ARBA" id="ARBA00006484"/>
    </source>
</evidence>
<dbReference type="PANTHER" id="PTHR24321:SF8">
    <property type="entry name" value="ESTRADIOL 17-BETA-DEHYDROGENASE 8-RELATED"/>
    <property type="match status" value="1"/>
</dbReference>
<dbReference type="OrthoDB" id="47007at2759"/>
<dbReference type="PROSITE" id="PS00061">
    <property type="entry name" value="ADH_SHORT"/>
    <property type="match status" value="1"/>
</dbReference>
<dbReference type="CDD" id="cd05233">
    <property type="entry name" value="SDR_c"/>
    <property type="match status" value="1"/>
</dbReference>
<dbReference type="PANTHER" id="PTHR24321">
    <property type="entry name" value="DEHYDROGENASES, SHORT CHAIN"/>
    <property type="match status" value="1"/>
</dbReference>
<dbReference type="HOGENOM" id="CLU_010194_1_0_1"/>
<keyword evidence="2" id="KW-0521">NADP</keyword>
<dbReference type="GO" id="GO:0016491">
    <property type="term" value="F:oxidoreductase activity"/>
    <property type="evidence" value="ECO:0007669"/>
    <property type="project" value="UniProtKB-KW"/>
</dbReference>
<organism evidence="4 5">
    <name type="scientific">Macrophomina phaseolina (strain MS6)</name>
    <name type="common">Charcoal rot fungus</name>
    <dbReference type="NCBI Taxonomy" id="1126212"/>
    <lineage>
        <taxon>Eukaryota</taxon>
        <taxon>Fungi</taxon>
        <taxon>Dikarya</taxon>
        <taxon>Ascomycota</taxon>
        <taxon>Pezizomycotina</taxon>
        <taxon>Dothideomycetes</taxon>
        <taxon>Dothideomycetes incertae sedis</taxon>
        <taxon>Botryosphaeriales</taxon>
        <taxon>Botryosphaeriaceae</taxon>
        <taxon>Macrophomina</taxon>
    </lineage>
</organism>
<proteinExistence type="inferred from homology"/>
<dbReference type="Pfam" id="PF13561">
    <property type="entry name" value="adh_short_C2"/>
    <property type="match status" value="1"/>
</dbReference>
<dbReference type="Gene3D" id="3.40.50.720">
    <property type="entry name" value="NAD(P)-binding Rossmann-like Domain"/>
    <property type="match status" value="1"/>
</dbReference>
<accession>K2S731</accession>
<dbReference type="PRINTS" id="PR00081">
    <property type="entry name" value="GDHRDH"/>
</dbReference>
<dbReference type="AlphaFoldDB" id="K2S731"/>
<reference evidence="4 5" key="1">
    <citation type="journal article" date="2012" name="BMC Genomics">
        <title>Tools to kill: Genome of one of the most destructive plant pathogenic fungi Macrophomina phaseolina.</title>
        <authorList>
            <person name="Islam M.S."/>
            <person name="Haque M.S."/>
            <person name="Islam M.M."/>
            <person name="Emdad E.M."/>
            <person name="Halim A."/>
            <person name="Hossen Q.M.M."/>
            <person name="Hossain M.Z."/>
            <person name="Ahmed B."/>
            <person name="Rahim S."/>
            <person name="Rahman M.S."/>
            <person name="Alam M.M."/>
            <person name="Hou S."/>
            <person name="Wan X."/>
            <person name="Saito J.A."/>
            <person name="Alam M."/>
        </authorList>
    </citation>
    <scope>NUCLEOTIDE SEQUENCE [LARGE SCALE GENOMIC DNA]</scope>
    <source>
        <strain evidence="4 5">MS6</strain>
    </source>
</reference>
<dbReference type="eggNOG" id="KOG0725">
    <property type="taxonomic scope" value="Eukaryota"/>
</dbReference>
<sequence length="274" mass="28899">MAETRTATLTPPTPVQNRLSGKIALITGGGGAIGLATGTRLLLEGARVVLVDLNPDALAAAREQISAAVPHVDNLGDTLFTIKSDVTNEGEVRKLFEEAVGKWGRIDCAFLTVGISYASKSLLDTSLDEYERIMSINVRSAFLTLKHAAAAMRAQTPSGGSIILTSSIAGLRGTPGLSLYSTSKFALRGLAQTAAVELGQYNIRVNTIHPSGVDTPMFRLAWDEEKIAELKKGVPLGRVAEVDDISGVVSWLASEDARFVSGAMIKIDGGSVSF</sequence>
<protein>
    <submittedName>
        <fullName evidence="4">Short-chain dehydrogenase/reductase SDR</fullName>
    </submittedName>
</protein>
<keyword evidence="3" id="KW-0560">Oxidoreductase</keyword>
<dbReference type="EMBL" id="AHHD01000080">
    <property type="protein sequence ID" value="EKG20722.1"/>
    <property type="molecule type" value="Genomic_DNA"/>
</dbReference>